<dbReference type="STRING" id="665467.SAMN02982931_00578"/>
<dbReference type="InterPro" id="IPR019257">
    <property type="entry name" value="MeTrfase_dom"/>
</dbReference>
<dbReference type="NCBIfam" id="TIGR03438">
    <property type="entry name" value="egtD_ergothio"/>
    <property type="match status" value="1"/>
</dbReference>
<proteinExistence type="predicted"/>
<protein>
    <submittedName>
        <fullName evidence="4">Dimethylhistidine N-methyltransferase</fullName>
    </submittedName>
</protein>
<dbReference type="InterPro" id="IPR051128">
    <property type="entry name" value="EgtD_Methyltrsf_superfamily"/>
</dbReference>
<evidence type="ECO:0000256" key="1">
    <source>
        <dbReference type="ARBA" id="ARBA00022603"/>
    </source>
</evidence>
<name>A0A1G6AG74_9HYPH</name>
<dbReference type="GO" id="GO:0008168">
    <property type="term" value="F:methyltransferase activity"/>
    <property type="evidence" value="ECO:0007669"/>
    <property type="project" value="UniProtKB-KW"/>
</dbReference>
<dbReference type="Pfam" id="PF10017">
    <property type="entry name" value="Methyltransf_33"/>
    <property type="match status" value="1"/>
</dbReference>
<organism evidence="4 5">
    <name type="scientific">Bauldia litoralis</name>
    <dbReference type="NCBI Taxonomy" id="665467"/>
    <lineage>
        <taxon>Bacteria</taxon>
        <taxon>Pseudomonadati</taxon>
        <taxon>Pseudomonadota</taxon>
        <taxon>Alphaproteobacteria</taxon>
        <taxon>Hyphomicrobiales</taxon>
        <taxon>Kaistiaceae</taxon>
        <taxon>Bauldia</taxon>
    </lineage>
</organism>
<feature type="domain" description="Histidine-specific methyltransferase SAM-dependent" evidence="3">
    <location>
        <begin position="14"/>
        <end position="310"/>
    </location>
</feature>
<dbReference type="PIRSF" id="PIRSF018005">
    <property type="entry name" value="UCP018005"/>
    <property type="match status" value="1"/>
</dbReference>
<keyword evidence="2 4" id="KW-0808">Transferase</keyword>
<dbReference type="RefSeq" id="WP_090874677.1">
    <property type="nucleotide sequence ID" value="NZ_FMXQ01000001.1"/>
</dbReference>
<dbReference type="AlphaFoldDB" id="A0A1G6AG74"/>
<accession>A0A1G6AG74</accession>
<gene>
    <name evidence="4" type="ORF">SAMN02982931_00578</name>
</gene>
<dbReference type="PANTHER" id="PTHR43397:SF1">
    <property type="entry name" value="ERGOTHIONEINE BIOSYNTHESIS PROTEIN 1"/>
    <property type="match status" value="1"/>
</dbReference>
<dbReference type="EMBL" id="FMXQ01000001">
    <property type="protein sequence ID" value="SDB07427.1"/>
    <property type="molecule type" value="Genomic_DNA"/>
</dbReference>
<dbReference type="Gene3D" id="3.40.50.150">
    <property type="entry name" value="Vaccinia Virus protein VP39"/>
    <property type="match status" value="1"/>
</dbReference>
<dbReference type="OrthoDB" id="5289726at2"/>
<evidence type="ECO:0000313" key="4">
    <source>
        <dbReference type="EMBL" id="SDB07427.1"/>
    </source>
</evidence>
<evidence type="ECO:0000256" key="2">
    <source>
        <dbReference type="ARBA" id="ARBA00022679"/>
    </source>
</evidence>
<keyword evidence="5" id="KW-1185">Reference proteome</keyword>
<dbReference type="InterPro" id="IPR035094">
    <property type="entry name" value="EgtD"/>
</dbReference>
<evidence type="ECO:0000313" key="5">
    <source>
        <dbReference type="Proteomes" id="UP000199071"/>
    </source>
</evidence>
<dbReference type="PANTHER" id="PTHR43397">
    <property type="entry name" value="ERGOTHIONEINE BIOSYNTHESIS PROTEIN 1"/>
    <property type="match status" value="1"/>
</dbReference>
<dbReference type="InterPro" id="IPR029063">
    <property type="entry name" value="SAM-dependent_MTases_sf"/>
</dbReference>
<dbReference type="InterPro" id="IPR017804">
    <property type="entry name" value="MeTrfase_EgtD-like"/>
</dbReference>
<reference evidence="4 5" key="1">
    <citation type="submission" date="2016-10" db="EMBL/GenBank/DDBJ databases">
        <authorList>
            <person name="de Groot N.N."/>
        </authorList>
    </citation>
    <scope>NUCLEOTIDE SEQUENCE [LARGE SCALE GENOMIC DNA]</scope>
    <source>
        <strain evidence="4 5">ATCC 35022</strain>
    </source>
</reference>
<sequence>MLDRPRASNPDLLEAALQGLAATPKRMSPKWFYDDAGSALFEVITELPEYYPTRTEAGILRDRAGDLAGYAEAGAALVELGSGASVKTRILLDALPQLASYVPLDISAEFLAQAANDLAADYPRLAVTPIVADFMAPIALPEPLAATQKLLFFPGSTIGNLERSEAGDLLARLRDWPNVSAFVLGVDLVKDTGRLIAAYDDAAGVTAAFNMNLLARLNREALADFDRDAFRHEARWNADESRIEMHLVSRRNQTVRLGGQSFGFSKGESLHTECSHKYTVDGLRKLAADAGWSVAETWTDAEDLFAVAILTPDDGGRPG</sequence>
<keyword evidence="1 4" id="KW-0489">Methyltransferase</keyword>
<dbReference type="SUPFAM" id="SSF53335">
    <property type="entry name" value="S-adenosyl-L-methionine-dependent methyltransferases"/>
    <property type="match status" value="1"/>
</dbReference>
<dbReference type="Proteomes" id="UP000199071">
    <property type="component" value="Unassembled WGS sequence"/>
</dbReference>
<dbReference type="GO" id="GO:0032259">
    <property type="term" value="P:methylation"/>
    <property type="evidence" value="ECO:0007669"/>
    <property type="project" value="UniProtKB-KW"/>
</dbReference>
<evidence type="ECO:0000259" key="3">
    <source>
        <dbReference type="Pfam" id="PF10017"/>
    </source>
</evidence>